<dbReference type="InterPro" id="IPR029016">
    <property type="entry name" value="GAF-like_dom_sf"/>
</dbReference>
<dbReference type="SMART" id="SM00346">
    <property type="entry name" value="HTH_ICLR"/>
    <property type="match status" value="1"/>
</dbReference>
<dbReference type="InterPro" id="IPR036388">
    <property type="entry name" value="WH-like_DNA-bd_sf"/>
</dbReference>
<keyword evidence="8" id="KW-1185">Reference proteome</keyword>
<dbReference type="Gene3D" id="3.30.450.40">
    <property type="match status" value="1"/>
</dbReference>
<evidence type="ECO:0000256" key="4">
    <source>
        <dbReference type="SAM" id="MobiDB-lite"/>
    </source>
</evidence>
<feature type="region of interest" description="Disordered" evidence="4">
    <location>
        <begin position="1"/>
        <end position="23"/>
    </location>
</feature>
<dbReference type="RefSeq" id="WP_250168367.1">
    <property type="nucleotide sequence ID" value="NZ_JAMJXC010000024.1"/>
</dbReference>
<dbReference type="InterPro" id="IPR005471">
    <property type="entry name" value="Tscrpt_reg_IclR_N"/>
</dbReference>
<name>A0ABW6ZAN3_9HYPH</name>
<comment type="caution">
    <text evidence="7">The sequence shown here is derived from an EMBL/GenBank/DDBJ whole genome shotgun (WGS) entry which is preliminary data.</text>
</comment>
<dbReference type="Proteomes" id="UP001604043">
    <property type="component" value="Unassembled WGS sequence"/>
</dbReference>
<evidence type="ECO:0000259" key="5">
    <source>
        <dbReference type="PROSITE" id="PS51077"/>
    </source>
</evidence>
<evidence type="ECO:0000259" key="6">
    <source>
        <dbReference type="PROSITE" id="PS51078"/>
    </source>
</evidence>
<dbReference type="PANTHER" id="PTHR30136">
    <property type="entry name" value="HELIX-TURN-HELIX TRANSCRIPTIONAL REGULATOR, ICLR FAMILY"/>
    <property type="match status" value="1"/>
</dbReference>
<dbReference type="InterPro" id="IPR014757">
    <property type="entry name" value="Tscrpt_reg_IclR_C"/>
</dbReference>
<dbReference type="Gene3D" id="1.10.10.10">
    <property type="entry name" value="Winged helix-like DNA-binding domain superfamily/Winged helix DNA-binding domain"/>
    <property type="match status" value="1"/>
</dbReference>
<dbReference type="PANTHER" id="PTHR30136:SF35">
    <property type="entry name" value="HTH-TYPE TRANSCRIPTIONAL REGULATOR RV1719"/>
    <property type="match status" value="1"/>
</dbReference>
<dbReference type="Pfam" id="PF09339">
    <property type="entry name" value="HTH_IclR"/>
    <property type="match status" value="1"/>
</dbReference>
<dbReference type="SUPFAM" id="SSF46785">
    <property type="entry name" value="Winged helix' DNA-binding domain"/>
    <property type="match status" value="1"/>
</dbReference>
<reference evidence="7 8" key="1">
    <citation type="submission" date="2024-02" db="EMBL/GenBank/DDBJ databases">
        <title>Expansion and revision of Xanthobacter and proposal of Roseixanthobacter gen. nov.</title>
        <authorList>
            <person name="Soltysiak M.P.M."/>
            <person name="Jalihal A."/>
            <person name="Ory A."/>
            <person name="Chrisophersen C."/>
            <person name="Lee A.D."/>
            <person name="Boulton J."/>
            <person name="Springer M."/>
        </authorList>
    </citation>
    <scope>NUCLEOTIDE SEQUENCE [LARGE SCALE GENOMIC DNA]</scope>
    <source>
        <strain evidence="7 8">CB5</strain>
    </source>
</reference>
<keyword evidence="1" id="KW-0805">Transcription regulation</keyword>
<evidence type="ECO:0000256" key="1">
    <source>
        <dbReference type="ARBA" id="ARBA00023015"/>
    </source>
</evidence>
<gene>
    <name evidence="7" type="ORF">V5F30_00605</name>
</gene>
<keyword evidence="3" id="KW-0804">Transcription</keyword>
<sequence length="276" mass="30466">MAKAAKQQLESVEKPEKPEERDNASAMLRALDLLGEIARSETPLGVPELCVRLSLPKPTVHRLCQKLEAESYLLREPDGRRFAVGPRFLRMGFDMLRNSVSTERRGILEALVDVAGETCNFVTRVGSEAIYLDRVEAAWPLRLHLEVGSRVPMHCTASGKLFLSAMRPVQRRRILETLHLKAQTPNTITTVEALDAELERIAKNGYSTDDQEFLEGLVAIAVPVKDRRGTVVAAVACHGPLPRFSLEKARALVPNLKEAAERLQATLPDSGDGADD</sequence>
<dbReference type="InterPro" id="IPR036390">
    <property type="entry name" value="WH_DNA-bd_sf"/>
</dbReference>
<evidence type="ECO:0000256" key="2">
    <source>
        <dbReference type="ARBA" id="ARBA00023125"/>
    </source>
</evidence>
<evidence type="ECO:0000256" key="3">
    <source>
        <dbReference type="ARBA" id="ARBA00023163"/>
    </source>
</evidence>
<dbReference type="Pfam" id="PF01614">
    <property type="entry name" value="IclR_C"/>
    <property type="match status" value="1"/>
</dbReference>
<feature type="domain" description="HTH iclR-type" evidence="5">
    <location>
        <begin position="24"/>
        <end position="86"/>
    </location>
</feature>
<evidence type="ECO:0000313" key="7">
    <source>
        <dbReference type="EMBL" id="MFG1250684.1"/>
    </source>
</evidence>
<dbReference type="PROSITE" id="PS51077">
    <property type="entry name" value="HTH_ICLR"/>
    <property type="match status" value="1"/>
</dbReference>
<organism evidence="7 8">
    <name type="scientific">Xanthobacter aminoxidans</name>
    <dbReference type="NCBI Taxonomy" id="186280"/>
    <lineage>
        <taxon>Bacteria</taxon>
        <taxon>Pseudomonadati</taxon>
        <taxon>Pseudomonadota</taxon>
        <taxon>Alphaproteobacteria</taxon>
        <taxon>Hyphomicrobiales</taxon>
        <taxon>Xanthobacteraceae</taxon>
        <taxon>Xanthobacter</taxon>
    </lineage>
</organism>
<keyword evidence="2" id="KW-0238">DNA-binding</keyword>
<dbReference type="PROSITE" id="PS51078">
    <property type="entry name" value="ICLR_ED"/>
    <property type="match status" value="1"/>
</dbReference>
<feature type="domain" description="IclR-ED" evidence="6">
    <location>
        <begin position="87"/>
        <end position="269"/>
    </location>
</feature>
<feature type="compositionally biased region" description="Basic and acidic residues" evidence="4">
    <location>
        <begin position="11"/>
        <end position="23"/>
    </location>
</feature>
<protein>
    <submittedName>
        <fullName evidence="7">IclR family transcriptional regulator</fullName>
    </submittedName>
</protein>
<dbReference type="InterPro" id="IPR050707">
    <property type="entry name" value="HTH_MetabolicPath_Reg"/>
</dbReference>
<proteinExistence type="predicted"/>
<evidence type="ECO:0000313" key="8">
    <source>
        <dbReference type="Proteomes" id="UP001604043"/>
    </source>
</evidence>
<dbReference type="EMBL" id="JBAFUR010000001">
    <property type="protein sequence ID" value="MFG1250684.1"/>
    <property type="molecule type" value="Genomic_DNA"/>
</dbReference>
<dbReference type="SUPFAM" id="SSF55781">
    <property type="entry name" value="GAF domain-like"/>
    <property type="match status" value="1"/>
</dbReference>
<accession>A0ABW6ZAN3</accession>